<dbReference type="InterPro" id="IPR015422">
    <property type="entry name" value="PyrdxlP-dep_Trfase_small"/>
</dbReference>
<dbReference type="InterPro" id="IPR015424">
    <property type="entry name" value="PyrdxlP-dep_Trfase"/>
</dbReference>
<evidence type="ECO:0000256" key="7">
    <source>
        <dbReference type="ARBA" id="ARBA00023014"/>
    </source>
</evidence>
<dbReference type="InterPro" id="IPR016454">
    <property type="entry name" value="Cysteine_dSase"/>
</dbReference>
<dbReference type="Gene3D" id="1.10.260.50">
    <property type="match status" value="1"/>
</dbReference>
<keyword evidence="3" id="KW-0808">Transferase</keyword>
<evidence type="ECO:0000313" key="11">
    <source>
        <dbReference type="Proteomes" id="UP000319836"/>
    </source>
</evidence>
<name>A0A538U8T5_UNCEI</name>
<evidence type="ECO:0000313" key="10">
    <source>
        <dbReference type="EMBL" id="TMQ72303.1"/>
    </source>
</evidence>
<dbReference type="PANTHER" id="PTHR11601">
    <property type="entry name" value="CYSTEINE DESULFURYLASE FAMILY MEMBER"/>
    <property type="match status" value="1"/>
</dbReference>
<dbReference type="SUPFAM" id="SSF53383">
    <property type="entry name" value="PLP-dependent transferases"/>
    <property type="match status" value="1"/>
</dbReference>
<dbReference type="GO" id="GO:0046872">
    <property type="term" value="F:metal ion binding"/>
    <property type="evidence" value="ECO:0007669"/>
    <property type="project" value="UniProtKB-KW"/>
</dbReference>
<keyword evidence="6" id="KW-0408">Iron</keyword>
<comment type="caution">
    <text evidence="10">The sequence shown here is derived from an EMBL/GenBank/DDBJ whole genome shotgun (WGS) entry which is preliminary data.</text>
</comment>
<proteinExistence type="inferred from homology"/>
<feature type="domain" description="Aminotransferase class V" evidence="9">
    <location>
        <begin position="25"/>
        <end position="362"/>
    </location>
</feature>
<dbReference type="PANTHER" id="PTHR11601:SF34">
    <property type="entry name" value="CYSTEINE DESULFURASE"/>
    <property type="match status" value="1"/>
</dbReference>
<dbReference type="Gene3D" id="3.90.1150.10">
    <property type="entry name" value="Aspartate Aminotransferase, domain 1"/>
    <property type="match status" value="1"/>
</dbReference>
<dbReference type="GO" id="GO:0031071">
    <property type="term" value="F:cysteine desulfurase activity"/>
    <property type="evidence" value="ECO:0007669"/>
    <property type="project" value="UniProtKB-EC"/>
</dbReference>
<dbReference type="GO" id="GO:0051536">
    <property type="term" value="F:iron-sulfur cluster binding"/>
    <property type="evidence" value="ECO:0007669"/>
    <property type="project" value="UniProtKB-KW"/>
</dbReference>
<protein>
    <submittedName>
        <fullName evidence="10">Cysteine desulfurase</fullName>
    </submittedName>
</protein>
<dbReference type="InterPro" id="IPR015421">
    <property type="entry name" value="PyrdxlP-dep_Trfase_major"/>
</dbReference>
<organism evidence="10 11">
    <name type="scientific">Eiseniibacteriota bacterium</name>
    <dbReference type="NCBI Taxonomy" id="2212470"/>
    <lineage>
        <taxon>Bacteria</taxon>
        <taxon>Candidatus Eiseniibacteriota</taxon>
    </lineage>
</organism>
<comment type="cofactor">
    <cofactor evidence="1">
        <name>pyridoxal 5'-phosphate</name>
        <dbReference type="ChEBI" id="CHEBI:597326"/>
    </cofactor>
</comment>
<evidence type="ECO:0000256" key="4">
    <source>
        <dbReference type="ARBA" id="ARBA00022723"/>
    </source>
</evidence>
<gene>
    <name evidence="10" type="ORF">E6K80_03155</name>
</gene>
<sequence>MRGAGTTPRARRPDPRNELDLLGLSDLHGNASSLHREGQRARAAVERAREQVAALVRARPSEVVFVSGGTEGDHLALVGGAWAMRDRGRAVAISAVEHHAVHGAAEVLHEQGFRVEHLPVDRRGVLDAAGLDRLPQDTVLLALMLANNETGALQPVAETAAWAHRRGARLLCDAVQGAGKVPIDAEALEADYLVISAHKIGGPKGAGALIVRRGAPLAPLFRGSGHESGRRGGTENVPGIVGLGLAAELAASDLAQETTRIAALRARLERGFRAVDRDVVIHAEGTTRLPNTVNASFKGARSDAVLMALDARGIEVSAGAACASGAVEPSPVLTAMGVPRELAVCAVRFSLGRTTTEQEVDATIALLPEALRAARAQVKVA</sequence>
<comment type="catalytic activity">
    <reaction evidence="8">
        <text>(sulfur carrier)-H + L-cysteine = (sulfur carrier)-SH + L-alanine</text>
        <dbReference type="Rhea" id="RHEA:43892"/>
        <dbReference type="Rhea" id="RHEA-COMP:14737"/>
        <dbReference type="Rhea" id="RHEA-COMP:14739"/>
        <dbReference type="ChEBI" id="CHEBI:29917"/>
        <dbReference type="ChEBI" id="CHEBI:35235"/>
        <dbReference type="ChEBI" id="CHEBI:57972"/>
        <dbReference type="ChEBI" id="CHEBI:64428"/>
        <dbReference type="EC" id="2.8.1.7"/>
    </reaction>
</comment>
<evidence type="ECO:0000256" key="2">
    <source>
        <dbReference type="ARBA" id="ARBA00006490"/>
    </source>
</evidence>
<evidence type="ECO:0000256" key="1">
    <source>
        <dbReference type="ARBA" id="ARBA00001933"/>
    </source>
</evidence>
<dbReference type="InterPro" id="IPR000192">
    <property type="entry name" value="Aminotrans_V_dom"/>
</dbReference>
<evidence type="ECO:0000259" key="9">
    <source>
        <dbReference type="Pfam" id="PF00266"/>
    </source>
</evidence>
<dbReference type="Pfam" id="PF00266">
    <property type="entry name" value="Aminotran_5"/>
    <property type="match status" value="1"/>
</dbReference>
<dbReference type="AlphaFoldDB" id="A0A538U8T5"/>
<dbReference type="Proteomes" id="UP000319836">
    <property type="component" value="Unassembled WGS sequence"/>
</dbReference>
<reference evidence="10 11" key="1">
    <citation type="journal article" date="2019" name="Nat. Microbiol.">
        <title>Mediterranean grassland soil C-N compound turnover is dependent on rainfall and depth, and is mediated by genomically divergent microorganisms.</title>
        <authorList>
            <person name="Diamond S."/>
            <person name="Andeer P.F."/>
            <person name="Li Z."/>
            <person name="Crits-Christoph A."/>
            <person name="Burstein D."/>
            <person name="Anantharaman K."/>
            <person name="Lane K.R."/>
            <person name="Thomas B.C."/>
            <person name="Pan C."/>
            <person name="Northen T.R."/>
            <person name="Banfield J.F."/>
        </authorList>
    </citation>
    <scope>NUCLEOTIDE SEQUENCE [LARGE SCALE GENOMIC DNA]</scope>
    <source>
        <strain evidence="10">WS_10</strain>
    </source>
</reference>
<evidence type="ECO:0000256" key="8">
    <source>
        <dbReference type="ARBA" id="ARBA00050776"/>
    </source>
</evidence>
<evidence type="ECO:0000256" key="6">
    <source>
        <dbReference type="ARBA" id="ARBA00023004"/>
    </source>
</evidence>
<comment type="similarity">
    <text evidence="2">Belongs to the class-V pyridoxal-phosphate-dependent aminotransferase family. NifS/IscS subfamily.</text>
</comment>
<evidence type="ECO:0000256" key="5">
    <source>
        <dbReference type="ARBA" id="ARBA00022898"/>
    </source>
</evidence>
<dbReference type="EMBL" id="VBPA01000067">
    <property type="protein sequence ID" value="TMQ72303.1"/>
    <property type="molecule type" value="Genomic_DNA"/>
</dbReference>
<evidence type="ECO:0000256" key="3">
    <source>
        <dbReference type="ARBA" id="ARBA00022679"/>
    </source>
</evidence>
<dbReference type="PIRSF" id="PIRSF005572">
    <property type="entry name" value="NifS"/>
    <property type="match status" value="1"/>
</dbReference>
<keyword evidence="7" id="KW-0411">Iron-sulfur</keyword>
<keyword evidence="5" id="KW-0663">Pyridoxal phosphate</keyword>
<keyword evidence="4" id="KW-0479">Metal-binding</keyword>
<accession>A0A538U8T5</accession>
<dbReference type="Gene3D" id="3.40.640.10">
    <property type="entry name" value="Type I PLP-dependent aspartate aminotransferase-like (Major domain)"/>
    <property type="match status" value="1"/>
</dbReference>